<dbReference type="EMBL" id="BMAT01000357">
    <property type="protein sequence ID" value="GFR64724.1"/>
    <property type="molecule type" value="Genomic_DNA"/>
</dbReference>
<evidence type="ECO:0008006" key="3">
    <source>
        <dbReference type="Google" id="ProtNLM"/>
    </source>
</evidence>
<dbReference type="PANTHER" id="PTHR34239:SF2">
    <property type="entry name" value="TRANSPOSABLE ELEMENT P TRANSPOSASE_THAP9 CONSERVED DOMAIN-CONTAINING PROTEIN"/>
    <property type="match status" value="1"/>
</dbReference>
<dbReference type="AlphaFoldDB" id="A0AAV4EUT4"/>
<dbReference type="Proteomes" id="UP000762676">
    <property type="component" value="Unassembled WGS sequence"/>
</dbReference>
<gene>
    <name evidence="1" type="ORF">ElyMa_000184900</name>
</gene>
<accession>A0AAV4EUT4</accession>
<sequence>MLDEWIGNLNVEESVEWTRWESISSEKGTRIDLRRKKGSVGELMEELKKEAIKLPLHDFVQAWQLKQYFISHAVRHSLCRTREGETSLNLFQAAGEEFEEDTEVSDPVRNDISSFINRVFSRKTKSEKLRDKASALKRPENCPTLATPLTNPETWAVLKGHAKRNDSKLTAIQSYVGKSAVAVARCADKLAASHPAETKQLIDALILLGHAHHCLTLQRKDHQRYALPWDIRGIIM</sequence>
<protein>
    <recommendedName>
        <fullName evidence="3">Rab3 GTPase-activating protein catalytic subunit</fullName>
    </recommendedName>
</protein>
<evidence type="ECO:0000313" key="2">
    <source>
        <dbReference type="Proteomes" id="UP000762676"/>
    </source>
</evidence>
<keyword evidence="2" id="KW-1185">Reference proteome</keyword>
<comment type="caution">
    <text evidence="1">The sequence shown here is derived from an EMBL/GenBank/DDBJ whole genome shotgun (WGS) entry which is preliminary data.</text>
</comment>
<proteinExistence type="predicted"/>
<organism evidence="1 2">
    <name type="scientific">Elysia marginata</name>
    <dbReference type="NCBI Taxonomy" id="1093978"/>
    <lineage>
        <taxon>Eukaryota</taxon>
        <taxon>Metazoa</taxon>
        <taxon>Spiralia</taxon>
        <taxon>Lophotrochozoa</taxon>
        <taxon>Mollusca</taxon>
        <taxon>Gastropoda</taxon>
        <taxon>Heterobranchia</taxon>
        <taxon>Euthyneura</taxon>
        <taxon>Panpulmonata</taxon>
        <taxon>Sacoglossa</taxon>
        <taxon>Placobranchoidea</taxon>
        <taxon>Plakobranchidae</taxon>
        <taxon>Elysia</taxon>
    </lineage>
</organism>
<evidence type="ECO:0000313" key="1">
    <source>
        <dbReference type="EMBL" id="GFR64724.1"/>
    </source>
</evidence>
<name>A0AAV4EUT4_9GAST</name>
<dbReference type="PANTHER" id="PTHR34239">
    <property type="entry name" value="APPLE DOMAIN-CONTAINING PROTEIN"/>
    <property type="match status" value="1"/>
</dbReference>
<reference evidence="1 2" key="1">
    <citation type="journal article" date="2021" name="Elife">
        <title>Chloroplast acquisition without the gene transfer in kleptoplastic sea slugs, Plakobranchus ocellatus.</title>
        <authorList>
            <person name="Maeda T."/>
            <person name="Takahashi S."/>
            <person name="Yoshida T."/>
            <person name="Shimamura S."/>
            <person name="Takaki Y."/>
            <person name="Nagai Y."/>
            <person name="Toyoda A."/>
            <person name="Suzuki Y."/>
            <person name="Arimoto A."/>
            <person name="Ishii H."/>
            <person name="Satoh N."/>
            <person name="Nishiyama T."/>
            <person name="Hasebe M."/>
            <person name="Maruyama T."/>
            <person name="Minagawa J."/>
            <person name="Obokata J."/>
            <person name="Shigenobu S."/>
        </authorList>
    </citation>
    <scope>NUCLEOTIDE SEQUENCE [LARGE SCALE GENOMIC DNA]</scope>
</reference>